<name>A0A5C2RR47_9APHY</name>
<proteinExistence type="predicted"/>
<evidence type="ECO:0000313" key="4">
    <source>
        <dbReference type="Proteomes" id="UP000313359"/>
    </source>
</evidence>
<dbReference type="Pfam" id="PF20151">
    <property type="entry name" value="DUF6533"/>
    <property type="match status" value="1"/>
</dbReference>
<feature type="transmembrane region" description="Helical" evidence="1">
    <location>
        <begin position="84"/>
        <end position="106"/>
    </location>
</feature>
<keyword evidence="1" id="KW-0472">Membrane</keyword>
<evidence type="ECO:0000256" key="1">
    <source>
        <dbReference type="SAM" id="Phobius"/>
    </source>
</evidence>
<organism evidence="3 4">
    <name type="scientific">Lentinus tigrinus ALCF2SS1-6</name>
    <dbReference type="NCBI Taxonomy" id="1328759"/>
    <lineage>
        <taxon>Eukaryota</taxon>
        <taxon>Fungi</taxon>
        <taxon>Dikarya</taxon>
        <taxon>Basidiomycota</taxon>
        <taxon>Agaricomycotina</taxon>
        <taxon>Agaricomycetes</taxon>
        <taxon>Polyporales</taxon>
        <taxon>Polyporaceae</taxon>
        <taxon>Lentinus</taxon>
    </lineage>
</organism>
<sequence length="171" mass="18881">MSSQAVALVAAAQSVYTAHLCIVGSSVFLMYDYVINLGQEVELFWTTKLTGATALYFANRYITLLFVIMGLVQSFGNCPPFLKAFAGISYSQYIIWASFSGLRAYALSRRRILSAFVFLLLLVPAGINYAQFSFGLTGVNSSLFGCNAVTQLTHELARKYVTLRFPSVSHR</sequence>
<evidence type="ECO:0000259" key="2">
    <source>
        <dbReference type="Pfam" id="PF20151"/>
    </source>
</evidence>
<feature type="transmembrane region" description="Helical" evidence="1">
    <location>
        <begin position="112"/>
        <end position="130"/>
    </location>
</feature>
<gene>
    <name evidence="3" type="ORF">L227DRAFT_589365</name>
</gene>
<dbReference type="InterPro" id="IPR045340">
    <property type="entry name" value="DUF6533"/>
</dbReference>
<evidence type="ECO:0000313" key="3">
    <source>
        <dbReference type="EMBL" id="RPD53369.1"/>
    </source>
</evidence>
<dbReference type="Proteomes" id="UP000313359">
    <property type="component" value="Unassembled WGS sequence"/>
</dbReference>
<feature type="domain" description="DUF6533" evidence="2">
    <location>
        <begin position="21"/>
        <end position="65"/>
    </location>
</feature>
<feature type="transmembrane region" description="Helical" evidence="1">
    <location>
        <begin position="54"/>
        <end position="72"/>
    </location>
</feature>
<accession>A0A5C2RR47</accession>
<dbReference type="AlphaFoldDB" id="A0A5C2RR47"/>
<reference evidence="3" key="1">
    <citation type="journal article" date="2018" name="Genome Biol. Evol.">
        <title>Genomics and development of Lentinus tigrinus, a white-rot wood-decaying mushroom with dimorphic fruiting bodies.</title>
        <authorList>
            <person name="Wu B."/>
            <person name="Xu Z."/>
            <person name="Knudson A."/>
            <person name="Carlson A."/>
            <person name="Chen N."/>
            <person name="Kovaka S."/>
            <person name="LaButti K."/>
            <person name="Lipzen A."/>
            <person name="Pennachio C."/>
            <person name="Riley R."/>
            <person name="Schakwitz W."/>
            <person name="Umezawa K."/>
            <person name="Ohm R.A."/>
            <person name="Grigoriev I.V."/>
            <person name="Nagy L.G."/>
            <person name="Gibbons J."/>
            <person name="Hibbett D."/>
        </authorList>
    </citation>
    <scope>NUCLEOTIDE SEQUENCE [LARGE SCALE GENOMIC DNA]</scope>
    <source>
        <strain evidence="3">ALCF2SS1-6</strain>
    </source>
</reference>
<protein>
    <recommendedName>
        <fullName evidence="2">DUF6533 domain-containing protein</fullName>
    </recommendedName>
</protein>
<keyword evidence="1" id="KW-0812">Transmembrane</keyword>
<dbReference type="EMBL" id="ML122323">
    <property type="protein sequence ID" value="RPD53369.1"/>
    <property type="molecule type" value="Genomic_DNA"/>
</dbReference>
<dbReference type="OrthoDB" id="2752961at2759"/>
<keyword evidence="4" id="KW-1185">Reference proteome</keyword>
<keyword evidence="1" id="KW-1133">Transmembrane helix</keyword>